<dbReference type="Proteomes" id="UP001179181">
    <property type="component" value="Unassembled WGS sequence"/>
</dbReference>
<name>A0ABX0UR74_9BACT</name>
<evidence type="ECO:0000313" key="2">
    <source>
        <dbReference type="Proteomes" id="UP001179181"/>
    </source>
</evidence>
<protein>
    <recommendedName>
        <fullName evidence="3">Outer membrane protein beta-barrel domain-containing protein</fullName>
    </recommendedName>
</protein>
<reference evidence="1 2" key="1">
    <citation type="submission" date="2020-03" db="EMBL/GenBank/DDBJ databases">
        <title>Genomic Encyclopedia of Type Strains, Phase IV (KMG-IV): sequencing the most valuable type-strain genomes for metagenomic binning, comparative biology and taxonomic classification.</title>
        <authorList>
            <person name="Goeker M."/>
        </authorList>
    </citation>
    <scope>NUCLEOTIDE SEQUENCE [LARGE SCALE GENOMIC DNA]</scope>
    <source>
        <strain evidence="1 2">DSM 102865</strain>
    </source>
</reference>
<organism evidence="1 2">
    <name type="scientific">Dyadobacter arcticus</name>
    <dbReference type="NCBI Taxonomy" id="1078754"/>
    <lineage>
        <taxon>Bacteria</taxon>
        <taxon>Pseudomonadati</taxon>
        <taxon>Bacteroidota</taxon>
        <taxon>Cytophagia</taxon>
        <taxon>Cytophagales</taxon>
        <taxon>Spirosomataceae</taxon>
        <taxon>Dyadobacter</taxon>
    </lineage>
</organism>
<keyword evidence="2" id="KW-1185">Reference proteome</keyword>
<evidence type="ECO:0000313" key="1">
    <source>
        <dbReference type="EMBL" id="NIJ55462.1"/>
    </source>
</evidence>
<proteinExistence type="predicted"/>
<sequence length="196" mass="22071">MQRLLFKTITLICLSQGFSGNVTCNAQRLHKHEIQVSYGPLARTQVIEDALTTYIGAFVGDPPPRMDFSNFYAATYRYQVHRRLAISVTSGFTSGSTYKIDYSHTKSFYRHSNKTTAFETKFSYVDGRMISLYAITGLGLHITRVKNQVINEAKTYPLLTCQLTPFGIRIGRQFGGFAEIGYGYKGIVNFGISARF</sequence>
<dbReference type="EMBL" id="JAASQJ010000005">
    <property type="protein sequence ID" value="NIJ55462.1"/>
    <property type="molecule type" value="Genomic_DNA"/>
</dbReference>
<evidence type="ECO:0008006" key="3">
    <source>
        <dbReference type="Google" id="ProtNLM"/>
    </source>
</evidence>
<gene>
    <name evidence="1" type="ORF">FHS68_004651</name>
</gene>
<accession>A0ABX0UR74</accession>
<comment type="caution">
    <text evidence="1">The sequence shown here is derived from an EMBL/GenBank/DDBJ whole genome shotgun (WGS) entry which is preliminary data.</text>
</comment>
<dbReference type="RefSeq" id="WP_167275299.1">
    <property type="nucleotide sequence ID" value="NZ_JAASQJ010000005.1"/>
</dbReference>